<evidence type="ECO:0000313" key="6">
    <source>
        <dbReference type="EMBL" id="EWC48491.1"/>
    </source>
</evidence>
<feature type="domain" description="Phosphotyrosine protein phosphatase I" evidence="5">
    <location>
        <begin position="1"/>
        <end position="145"/>
    </location>
</feature>
<gene>
    <name evidence="6" type="ORF">DRE_07746</name>
</gene>
<keyword evidence="2" id="KW-0378">Hydrolase</keyword>
<dbReference type="OrthoDB" id="3388at2759"/>
<dbReference type="CDD" id="cd16343">
    <property type="entry name" value="LMWPTP"/>
    <property type="match status" value="1"/>
</dbReference>
<evidence type="ECO:0000256" key="2">
    <source>
        <dbReference type="ARBA" id="ARBA00022801"/>
    </source>
</evidence>
<dbReference type="PANTHER" id="PTHR11717:SF7">
    <property type="entry name" value="LOW MOLECULAR WEIGHT PHOSPHOTYROSINE PROTEIN PHOSPHATASE"/>
    <property type="match status" value="1"/>
</dbReference>
<dbReference type="SMART" id="SM00226">
    <property type="entry name" value="LMWPc"/>
    <property type="match status" value="1"/>
</dbReference>
<dbReference type="PRINTS" id="PR00719">
    <property type="entry name" value="LMWPTPASE"/>
</dbReference>
<comment type="similarity">
    <text evidence="1">Belongs to the low molecular weight phosphotyrosine protein phosphatase family.</text>
</comment>
<accession>W7HWH6</accession>
<protein>
    <recommendedName>
        <fullName evidence="5">Phosphotyrosine protein phosphatase I domain-containing protein</fullName>
    </recommendedName>
</protein>
<dbReference type="InterPro" id="IPR017867">
    <property type="entry name" value="Tyr_phospatase_low_mol_wt"/>
</dbReference>
<dbReference type="Gene3D" id="3.40.50.2300">
    <property type="match status" value="1"/>
</dbReference>
<dbReference type="Proteomes" id="UP000024837">
    <property type="component" value="Unassembled WGS sequence"/>
</dbReference>
<evidence type="ECO:0000256" key="3">
    <source>
        <dbReference type="ARBA" id="ARBA00022912"/>
    </source>
</evidence>
<dbReference type="InterPro" id="IPR036196">
    <property type="entry name" value="Ptyr_pPase_sf"/>
</dbReference>
<evidence type="ECO:0000259" key="5">
    <source>
        <dbReference type="SMART" id="SM00226"/>
    </source>
</evidence>
<evidence type="ECO:0000256" key="1">
    <source>
        <dbReference type="ARBA" id="ARBA00011063"/>
    </source>
</evidence>
<dbReference type="InterPro" id="IPR023485">
    <property type="entry name" value="Ptyr_pPase"/>
</dbReference>
<dbReference type="SUPFAM" id="SSF52788">
    <property type="entry name" value="Phosphotyrosine protein phosphatases I"/>
    <property type="match status" value="1"/>
</dbReference>
<feature type="active site" description="Proton donor" evidence="4">
    <location>
        <position position="119"/>
    </location>
</feature>
<dbReference type="AlphaFoldDB" id="W7HWH6"/>
<evidence type="ECO:0000313" key="7">
    <source>
        <dbReference type="Proteomes" id="UP000024837"/>
    </source>
</evidence>
<dbReference type="Pfam" id="PF01451">
    <property type="entry name" value="LMWPc"/>
    <property type="match status" value="1"/>
</dbReference>
<keyword evidence="7" id="KW-1185">Reference proteome</keyword>
<dbReference type="PANTHER" id="PTHR11717">
    <property type="entry name" value="LOW MOLECULAR WEIGHT PROTEIN TYROSINE PHOSPHATASE"/>
    <property type="match status" value="1"/>
</dbReference>
<sequence length="161" mass="17723">MAEAVFRQIAQENNLLDRFSIIDSAGTAAYHAGDNADARSRSVCRERGVEVNHISRQVTRADLRQFDYVLAMDGANLRDLQRMRAADAAADVRLFGEFASSVLAAKAKGEKMAAPEVEDPYYGGREGYEVNFGQCWEYSAGFMKEVLGVEVDTKQVGKTSS</sequence>
<dbReference type="HOGENOM" id="CLU_071415_2_0_1"/>
<keyword evidence="3" id="KW-0904">Protein phosphatase</keyword>
<dbReference type="EMBL" id="KI966384">
    <property type="protein sequence ID" value="EWC48491.1"/>
    <property type="molecule type" value="Genomic_DNA"/>
</dbReference>
<dbReference type="InterPro" id="IPR050438">
    <property type="entry name" value="LMW_PTPase"/>
</dbReference>
<dbReference type="GO" id="GO:0004725">
    <property type="term" value="F:protein tyrosine phosphatase activity"/>
    <property type="evidence" value="ECO:0007669"/>
    <property type="project" value="InterPro"/>
</dbReference>
<name>W7HWH6_9PEZI</name>
<proteinExistence type="inferred from homology"/>
<evidence type="ECO:0000256" key="4">
    <source>
        <dbReference type="PIRSR" id="PIRSR617867-1"/>
    </source>
</evidence>
<reference evidence="6 7" key="1">
    <citation type="submission" date="2013-05" db="EMBL/GenBank/DDBJ databases">
        <title>Drechslerella stenobrocha genome reveals carnivorous origination and mechanical trapping mechanism of predatory fungi.</title>
        <authorList>
            <person name="Liu X."/>
            <person name="Zhang W."/>
            <person name="Liu K."/>
        </authorList>
    </citation>
    <scope>NUCLEOTIDE SEQUENCE [LARGE SCALE GENOMIC DNA]</scope>
    <source>
        <strain evidence="6 7">248</strain>
    </source>
</reference>
<organism evidence="6 7">
    <name type="scientific">Drechslerella stenobrocha 248</name>
    <dbReference type="NCBI Taxonomy" id="1043628"/>
    <lineage>
        <taxon>Eukaryota</taxon>
        <taxon>Fungi</taxon>
        <taxon>Dikarya</taxon>
        <taxon>Ascomycota</taxon>
        <taxon>Pezizomycotina</taxon>
        <taxon>Orbiliomycetes</taxon>
        <taxon>Orbiliales</taxon>
        <taxon>Orbiliaceae</taxon>
        <taxon>Drechslerella</taxon>
    </lineage>
</organism>